<sequence length="191" mass="21775">MLLHKLENIGQQVDVVRRRLENTADLNDDITALNSMSYNALSELGERYQRLGDSLNARRNLQEAIQPALELPIEARRMYVLDQLSFYERFVSEMMTFLTGSDYGRCISFSLSVEELLFFLRLVLEEQVMDAGALKPIFLFLSRHARTSGSDTLSYESLRKKYSAVGEGAKKRVAALMANLTDRAAHHARHD</sequence>
<keyword evidence="2" id="KW-1185">Reference proteome</keyword>
<name>A0A917HYT9_9SPHI</name>
<reference evidence="1" key="1">
    <citation type="journal article" date="2014" name="Int. J. Syst. Evol. Microbiol.">
        <title>Complete genome sequence of Corynebacterium casei LMG S-19264T (=DSM 44701T), isolated from a smear-ripened cheese.</title>
        <authorList>
            <consortium name="US DOE Joint Genome Institute (JGI-PGF)"/>
            <person name="Walter F."/>
            <person name="Albersmeier A."/>
            <person name="Kalinowski J."/>
            <person name="Ruckert C."/>
        </authorList>
    </citation>
    <scope>NUCLEOTIDE SEQUENCE</scope>
    <source>
        <strain evidence="1">CGMCC 1.12195</strain>
    </source>
</reference>
<accession>A0A917HYT9</accession>
<protein>
    <submittedName>
        <fullName evidence="1">Uncharacterized protein</fullName>
    </submittedName>
</protein>
<comment type="caution">
    <text evidence="1">The sequence shown here is derived from an EMBL/GenBank/DDBJ whole genome shotgun (WGS) entry which is preliminary data.</text>
</comment>
<reference evidence="1" key="2">
    <citation type="submission" date="2020-09" db="EMBL/GenBank/DDBJ databases">
        <authorList>
            <person name="Sun Q."/>
            <person name="Zhou Y."/>
        </authorList>
    </citation>
    <scope>NUCLEOTIDE SEQUENCE</scope>
    <source>
        <strain evidence="1">CGMCC 1.12195</strain>
    </source>
</reference>
<dbReference type="AlphaFoldDB" id="A0A917HYT9"/>
<gene>
    <name evidence="1" type="ORF">GCM10007415_34730</name>
</gene>
<evidence type="ECO:0000313" key="1">
    <source>
        <dbReference type="EMBL" id="GGG96575.1"/>
    </source>
</evidence>
<dbReference type="RefSeq" id="WP_188507356.1">
    <property type="nucleotide sequence ID" value="NZ_BMER01000004.1"/>
</dbReference>
<dbReference type="EMBL" id="BMER01000004">
    <property type="protein sequence ID" value="GGG96575.1"/>
    <property type="molecule type" value="Genomic_DNA"/>
</dbReference>
<proteinExistence type="predicted"/>
<dbReference type="Proteomes" id="UP000660862">
    <property type="component" value="Unassembled WGS sequence"/>
</dbReference>
<evidence type="ECO:0000313" key="2">
    <source>
        <dbReference type="Proteomes" id="UP000660862"/>
    </source>
</evidence>
<organism evidence="1 2">
    <name type="scientific">Parapedobacter pyrenivorans</name>
    <dbReference type="NCBI Taxonomy" id="1305674"/>
    <lineage>
        <taxon>Bacteria</taxon>
        <taxon>Pseudomonadati</taxon>
        <taxon>Bacteroidota</taxon>
        <taxon>Sphingobacteriia</taxon>
        <taxon>Sphingobacteriales</taxon>
        <taxon>Sphingobacteriaceae</taxon>
        <taxon>Parapedobacter</taxon>
    </lineage>
</organism>